<keyword evidence="2 5" id="KW-0889">Transcription antitermination</keyword>
<evidence type="ECO:0000256" key="5">
    <source>
        <dbReference type="HAMAP-Rule" id="MF_00948"/>
    </source>
</evidence>
<comment type="function">
    <text evidence="5 7">Participates in transcription elongation, termination and antitermination.</text>
</comment>
<evidence type="ECO:0000313" key="12">
    <source>
        <dbReference type="Proteomes" id="UP000000343"/>
    </source>
</evidence>
<dbReference type="Proteomes" id="UP000000343">
    <property type="component" value="Chromosome"/>
</dbReference>
<dbReference type="FunFam" id="2.30.30.30:FF:000002">
    <property type="entry name" value="Transcription termination/antitermination factor NusG"/>
    <property type="match status" value="1"/>
</dbReference>
<evidence type="ECO:0000256" key="2">
    <source>
        <dbReference type="ARBA" id="ARBA00022814"/>
    </source>
</evidence>
<evidence type="ECO:0000256" key="1">
    <source>
        <dbReference type="ARBA" id="ARBA00022472"/>
    </source>
</evidence>
<dbReference type="PaxDb" id="1198114-AciX9_0921"/>
<protein>
    <recommendedName>
        <fullName evidence="5 6">Transcription termination/antitermination protein NusG</fullName>
    </recommendedName>
</protein>
<evidence type="ECO:0000259" key="10">
    <source>
        <dbReference type="SMART" id="SM00739"/>
    </source>
</evidence>
<dbReference type="GO" id="GO:0006353">
    <property type="term" value="P:DNA-templated transcription termination"/>
    <property type="evidence" value="ECO:0007669"/>
    <property type="project" value="UniProtKB-UniRule"/>
</dbReference>
<dbReference type="RefSeq" id="WP_013579312.1">
    <property type="nucleotide sequence ID" value="NC_015064.1"/>
</dbReference>
<dbReference type="InterPro" id="IPR036735">
    <property type="entry name" value="NGN_dom_sf"/>
</dbReference>
<gene>
    <name evidence="5" type="primary">nusG</name>
    <name evidence="11" type="ordered locus">AciX9_0921</name>
</gene>
<dbReference type="AlphaFoldDB" id="E8X1R9"/>
<dbReference type="InterPro" id="IPR005824">
    <property type="entry name" value="KOW"/>
</dbReference>
<dbReference type="KEGG" id="acm:AciX9_0921"/>
<evidence type="ECO:0000256" key="8">
    <source>
        <dbReference type="SAM" id="MobiDB-lite"/>
    </source>
</evidence>
<evidence type="ECO:0000256" key="4">
    <source>
        <dbReference type="ARBA" id="ARBA00023163"/>
    </source>
</evidence>
<feature type="domain" description="NusG-like N-terminal" evidence="9">
    <location>
        <begin position="49"/>
        <end position="157"/>
    </location>
</feature>
<dbReference type="GO" id="GO:0006354">
    <property type="term" value="P:DNA-templated transcription elongation"/>
    <property type="evidence" value="ECO:0007669"/>
    <property type="project" value="UniProtKB-UniRule"/>
</dbReference>
<dbReference type="PANTHER" id="PTHR30265">
    <property type="entry name" value="RHO-INTERACTING TRANSCRIPTION TERMINATION FACTOR NUSG"/>
    <property type="match status" value="1"/>
</dbReference>
<reference evidence="12" key="1">
    <citation type="submission" date="2011-01" db="EMBL/GenBank/DDBJ databases">
        <title>Complete sequence of chromosome of Acidobacterium sp. MP5ACTX9.</title>
        <authorList>
            <consortium name="US DOE Joint Genome Institute"/>
            <person name="Lucas S."/>
            <person name="Copeland A."/>
            <person name="Lapidus A."/>
            <person name="Cheng J.-F."/>
            <person name="Goodwin L."/>
            <person name="Pitluck S."/>
            <person name="Teshima H."/>
            <person name="Detter J.C."/>
            <person name="Han C."/>
            <person name="Tapia R."/>
            <person name="Land M."/>
            <person name="Hauser L."/>
            <person name="Kyrpides N."/>
            <person name="Ivanova N."/>
            <person name="Ovchinnikova G."/>
            <person name="Pagani I."/>
            <person name="Rawat S.R."/>
            <person name="Mannisto M."/>
            <person name="Haggblom M.M."/>
            <person name="Woyke T."/>
        </authorList>
    </citation>
    <scope>NUCLEOTIDE SEQUENCE [LARGE SCALE GENOMIC DNA]</scope>
    <source>
        <strain evidence="12">MP5ACTX9</strain>
    </source>
</reference>
<dbReference type="GO" id="GO:0031564">
    <property type="term" value="P:transcription antitermination"/>
    <property type="evidence" value="ECO:0007669"/>
    <property type="project" value="UniProtKB-UniRule"/>
</dbReference>
<keyword evidence="1 5" id="KW-0806">Transcription termination</keyword>
<dbReference type="InterPro" id="IPR043425">
    <property type="entry name" value="NusG-like"/>
</dbReference>
<dbReference type="STRING" id="1198114.AciX9_0921"/>
<dbReference type="PRINTS" id="PR00338">
    <property type="entry name" value="NUSGTNSCPFCT"/>
</dbReference>
<dbReference type="InterPro" id="IPR001062">
    <property type="entry name" value="Transcrpt_antiterm_NusG"/>
</dbReference>
<dbReference type="GO" id="GO:0005829">
    <property type="term" value="C:cytosol"/>
    <property type="evidence" value="ECO:0007669"/>
    <property type="project" value="TreeGrafter"/>
</dbReference>
<dbReference type="NCBIfam" id="TIGR00922">
    <property type="entry name" value="nusG"/>
    <property type="match status" value="1"/>
</dbReference>
<evidence type="ECO:0000313" key="11">
    <source>
        <dbReference type="EMBL" id="ADW67988.1"/>
    </source>
</evidence>
<dbReference type="HAMAP" id="MF_00948">
    <property type="entry name" value="NusG"/>
    <property type="match status" value="1"/>
</dbReference>
<dbReference type="SUPFAM" id="SSF50104">
    <property type="entry name" value="Translation proteins SH3-like domain"/>
    <property type="match status" value="1"/>
</dbReference>
<dbReference type="CDD" id="cd06091">
    <property type="entry name" value="KOW_NusG"/>
    <property type="match status" value="1"/>
</dbReference>
<feature type="domain" description="KOW" evidence="10">
    <location>
        <begin position="169"/>
        <end position="196"/>
    </location>
</feature>
<dbReference type="eggNOG" id="COG0250">
    <property type="taxonomic scope" value="Bacteria"/>
</dbReference>
<dbReference type="CDD" id="cd09891">
    <property type="entry name" value="NGN_Bact_1"/>
    <property type="match status" value="1"/>
</dbReference>
<dbReference type="Pfam" id="PF00467">
    <property type="entry name" value="KOW"/>
    <property type="match status" value="1"/>
</dbReference>
<sequence length="226" mass="25595">MAAQEMNPEEFLHEGEDLSLETPETPGAADVQPPVEAEGEHLAPPVNENFKWYIIHAYSGFERKVRESLESRIHAYNLQNRIGRIMIPTEPVTELRNGKKYTIERVFLPGYVLVEMELDNDLWHVIKNTPRVTGFLGTGDSPVALSEQEVSSILFRTDVSKDKPSMKIKFAKGEQVRINEGPFANFSGVVDDLNEDKQTLKVMVSIFGRSTPVEIEFSKVDKMEDE</sequence>
<dbReference type="InterPro" id="IPR014722">
    <property type="entry name" value="Rib_uL2_dom2"/>
</dbReference>
<dbReference type="InterPro" id="IPR006645">
    <property type="entry name" value="NGN-like_dom"/>
</dbReference>
<dbReference type="InterPro" id="IPR047050">
    <property type="entry name" value="NGN"/>
</dbReference>
<dbReference type="PROSITE" id="PS01014">
    <property type="entry name" value="NUSG"/>
    <property type="match status" value="1"/>
</dbReference>
<accession>E8X1R9</accession>
<name>E8X1R9_GRATM</name>
<dbReference type="SMART" id="SM00738">
    <property type="entry name" value="NGN"/>
    <property type="match status" value="1"/>
</dbReference>
<proteinExistence type="inferred from homology"/>
<dbReference type="SUPFAM" id="SSF82679">
    <property type="entry name" value="N-utilization substance G protein NusG, N-terminal domain"/>
    <property type="match status" value="1"/>
</dbReference>
<dbReference type="HOGENOM" id="CLU_067287_1_0_0"/>
<keyword evidence="3 5" id="KW-0805">Transcription regulation</keyword>
<feature type="region of interest" description="Disordered" evidence="8">
    <location>
        <begin position="1"/>
        <end position="32"/>
    </location>
</feature>
<evidence type="ECO:0000256" key="6">
    <source>
        <dbReference type="NCBIfam" id="TIGR00922"/>
    </source>
</evidence>
<dbReference type="PANTHER" id="PTHR30265:SF2">
    <property type="entry name" value="TRANSCRIPTION TERMINATION_ANTITERMINATION PROTEIN NUSG"/>
    <property type="match status" value="1"/>
</dbReference>
<evidence type="ECO:0000256" key="7">
    <source>
        <dbReference type="RuleBase" id="RU000538"/>
    </source>
</evidence>
<dbReference type="Gene3D" id="2.30.30.30">
    <property type="match status" value="1"/>
</dbReference>
<keyword evidence="12" id="KW-1185">Reference proteome</keyword>
<dbReference type="GO" id="GO:0032784">
    <property type="term" value="P:regulation of DNA-templated transcription elongation"/>
    <property type="evidence" value="ECO:0007669"/>
    <property type="project" value="InterPro"/>
</dbReference>
<dbReference type="InterPro" id="IPR015869">
    <property type="entry name" value="Transcrpt_antiterm_NusG_bac_CS"/>
</dbReference>
<evidence type="ECO:0000259" key="9">
    <source>
        <dbReference type="SMART" id="SM00738"/>
    </source>
</evidence>
<organism evidence="12">
    <name type="scientific">Granulicella tundricola (strain ATCC BAA-1859 / DSM 23138 / MP5ACTX9)</name>
    <dbReference type="NCBI Taxonomy" id="1198114"/>
    <lineage>
        <taxon>Bacteria</taxon>
        <taxon>Pseudomonadati</taxon>
        <taxon>Acidobacteriota</taxon>
        <taxon>Terriglobia</taxon>
        <taxon>Terriglobales</taxon>
        <taxon>Acidobacteriaceae</taxon>
        <taxon>Granulicella</taxon>
    </lineage>
</organism>
<comment type="similarity">
    <text evidence="5 7">Belongs to the NusG family.</text>
</comment>
<dbReference type="Gene3D" id="3.30.70.940">
    <property type="entry name" value="NusG, N-terminal domain"/>
    <property type="match status" value="1"/>
</dbReference>
<keyword evidence="4 5" id="KW-0804">Transcription</keyword>
<dbReference type="EMBL" id="CP002480">
    <property type="protein sequence ID" value="ADW67988.1"/>
    <property type="molecule type" value="Genomic_DNA"/>
</dbReference>
<dbReference type="SMART" id="SM00739">
    <property type="entry name" value="KOW"/>
    <property type="match status" value="1"/>
</dbReference>
<evidence type="ECO:0000256" key="3">
    <source>
        <dbReference type="ARBA" id="ARBA00023015"/>
    </source>
</evidence>
<dbReference type="Pfam" id="PF02357">
    <property type="entry name" value="NusG"/>
    <property type="match status" value="1"/>
</dbReference>
<dbReference type="InterPro" id="IPR008991">
    <property type="entry name" value="Translation_prot_SH3-like_sf"/>
</dbReference>